<dbReference type="STRING" id="1735162.PeribacterB2_0673"/>
<gene>
    <name evidence="3" type="ORF">PeribacterD1_0673</name>
</gene>
<dbReference type="Gene3D" id="3.40.47.10">
    <property type="match status" value="1"/>
</dbReference>
<dbReference type="GO" id="GO:0016747">
    <property type="term" value="F:acyltransferase activity, transferring groups other than amino-acyl groups"/>
    <property type="evidence" value="ECO:0007669"/>
    <property type="project" value="InterPro"/>
</dbReference>
<name>A0A0S1SXE9_9BACT</name>
<dbReference type="Proteomes" id="UP000069135">
    <property type="component" value="Chromosome"/>
</dbReference>
<keyword evidence="3" id="KW-0808">Transferase</keyword>
<organism evidence="3 4">
    <name type="scientific">Candidatus Peribacter riflensis</name>
    <dbReference type="NCBI Taxonomy" id="1735162"/>
    <lineage>
        <taxon>Bacteria</taxon>
        <taxon>Candidatus Peregrinibacteriota</taxon>
        <taxon>Candidatus Peribacteria</taxon>
        <taxon>Candidatus Peribacterales</taxon>
        <taxon>Candidatus Peribacteraceae</taxon>
        <taxon>Candidatus Peribacter</taxon>
    </lineage>
</organism>
<accession>A0A0S1STV6</accession>
<feature type="domain" description="Thiolase C-terminal" evidence="2">
    <location>
        <begin position="236"/>
        <end position="366"/>
    </location>
</feature>
<dbReference type="InterPro" id="IPR002155">
    <property type="entry name" value="Thiolase"/>
</dbReference>
<proteinExistence type="predicted"/>
<dbReference type="SUPFAM" id="SSF53901">
    <property type="entry name" value="Thiolase-like"/>
    <property type="match status" value="2"/>
</dbReference>
<evidence type="ECO:0000259" key="2">
    <source>
        <dbReference type="Pfam" id="PF22691"/>
    </source>
</evidence>
<protein>
    <submittedName>
        <fullName evidence="3">Acetyl-CoA acetyltransferase</fullName>
    </submittedName>
</protein>
<dbReference type="KEGG" id="prf:PeribacterA2_0673"/>
<accession>A0A0S1SXE9</accession>
<reference evidence="3 4" key="2">
    <citation type="journal article" date="2016" name="PeerJ">
        <title>Analysis of five complete genome sequences for members of the class Peribacteria in the recently recognized Peregrinibacteria bacterial phylum.</title>
        <authorList>
            <person name="Anantharaman K."/>
            <person name="Brown C.T."/>
            <person name="Burstein D."/>
            <person name="Castelle C.J."/>
            <person name="Probst A.J."/>
            <person name="Thomas B.C."/>
            <person name="Williams K.H."/>
            <person name="Banfield J.F."/>
        </authorList>
    </citation>
    <scope>NUCLEOTIDE SEQUENCE [LARGE SCALE GENOMIC DNA]</scope>
    <source>
        <strain evidence="3">RIFOXYD1_FULL_PER-ii_59_16</strain>
    </source>
</reference>
<dbReference type="InterPro" id="IPR055140">
    <property type="entry name" value="Thiolase_C_2"/>
</dbReference>
<dbReference type="InterPro" id="IPR020616">
    <property type="entry name" value="Thiolase_N"/>
</dbReference>
<accession>A0A0S1SPY3</accession>
<dbReference type="PANTHER" id="PTHR42870">
    <property type="entry name" value="ACETYL-COA C-ACETYLTRANSFERASE"/>
    <property type="match status" value="1"/>
</dbReference>
<dbReference type="AlphaFoldDB" id="A0A0S1SXE9"/>
<dbReference type="PATRIC" id="fig|1735161.3.peg.652"/>
<evidence type="ECO:0000259" key="1">
    <source>
        <dbReference type="Pfam" id="PF00108"/>
    </source>
</evidence>
<evidence type="ECO:0000313" key="3">
    <source>
        <dbReference type="EMBL" id="ALM13347.1"/>
    </source>
</evidence>
<sequence length="371" mass="38778">MQKELSLVGIGQTKFGEWWGKSLSSLMEEAVDAAIASAPCSALDIDFIVVANMLGESTSGQAHLGALAASLLPHHPPAIRVEAACASGSVAMHTACALLESGRAETVLVVGAEKMTDASGDEITTALMGAADSEKDAPSGLTFPGIFGLIARRYMHDYGLTRNQLNLVSARHHANGVKNPFAQFRQEIAPAQIGTSTLVADPLRLLDCSPVSDGAAACILSTKHHSPIRIAASQTSTDTVSITDRPLITSFAATKDAVTRAFEEADIAASDIAHVELHDCFSIAALIALEDLGFAEPGEGIRWYEQPQTMTVNQSGGLKACGHPVAATGIKQIIDVSKQLQASGKPWGLAHNFGGAGATCCVHILHHHAHA</sequence>
<reference evidence="4" key="1">
    <citation type="submission" date="2015-10" db="EMBL/GenBank/DDBJ databases">
        <title>Analysis of five complete genome sequences for members of the class Peribacteria in the recently recognized Peregrinibacteria bacterial phylum.</title>
        <authorList>
            <person name="Anantharaman K."/>
            <person name="Brown C.T."/>
            <person name="Burstein D."/>
            <person name="Castelle C.J."/>
            <person name="Probst A.J."/>
            <person name="Thomas B.C."/>
            <person name="Williams K.H."/>
            <person name="Banfield J.F."/>
        </authorList>
    </citation>
    <scope>NUCLEOTIDE SEQUENCE [LARGE SCALE GENOMIC DNA]</scope>
</reference>
<dbReference type="Pfam" id="PF00108">
    <property type="entry name" value="Thiolase_N"/>
    <property type="match status" value="1"/>
</dbReference>
<dbReference type="CDD" id="cd00829">
    <property type="entry name" value="SCP-x_thiolase"/>
    <property type="match status" value="1"/>
</dbReference>
<dbReference type="EMBL" id="CP013065">
    <property type="protein sequence ID" value="ALM13347.1"/>
    <property type="molecule type" value="Genomic_DNA"/>
</dbReference>
<accession>A0A0S1SKX7</accession>
<evidence type="ECO:0000313" key="4">
    <source>
        <dbReference type="Proteomes" id="UP000069135"/>
    </source>
</evidence>
<dbReference type="InterPro" id="IPR016039">
    <property type="entry name" value="Thiolase-like"/>
</dbReference>
<feature type="domain" description="Thiolase N-terminal" evidence="1">
    <location>
        <begin position="11"/>
        <end position="222"/>
    </location>
</feature>
<dbReference type="Pfam" id="PF22691">
    <property type="entry name" value="Thiolase_C_1"/>
    <property type="match status" value="1"/>
</dbReference>
<dbReference type="PANTHER" id="PTHR42870:SF1">
    <property type="entry name" value="NON-SPECIFIC LIPID-TRANSFER PROTEIN-LIKE 2"/>
    <property type="match status" value="1"/>
</dbReference>
<dbReference type="PIRSF" id="PIRSF000429">
    <property type="entry name" value="Ac-CoA_Ac_transf"/>
    <property type="match status" value="1"/>
</dbReference>
<accession>A0A0S1SHM2</accession>